<dbReference type="EMBL" id="BQNB010014444">
    <property type="protein sequence ID" value="GJT28247.1"/>
    <property type="molecule type" value="Genomic_DNA"/>
</dbReference>
<comment type="caution">
    <text evidence="2">The sequence shown here is derived from an EMBL/GenBank/DDBJ whole genome shotgun (WGS) entry which is preliminary data.</text>
</comment>
<gene>
    <name evidence="2" type="ORF">Tco_0908522</name>
</gene>
<evidence type="ECO:0000256" key="1">
    <source>
        <dbReference type="SAM" id="MobiDB-lite"/>
    </source>
</evidence>
<sequence>MDLLSDVALLEATQLQKVLKRSKKDTHMLHVSFSDDGVGSPPKVLDELQDKTTGTNEGTSTIPRVPGVAKDQSESENESWGDSRDDDDDNDDDSNDDVNDDDSDDDANNVESDVNISLKDVEHANKEKGDVEMTNTETGDVELENVNQEGAGNQVKDDAQETQKTEDLIPSSSISSDYAAKYLNFDNIPLVDTEVVSMLDINVQHEVLRTSPCLTIQVSVIPEHTIVNPLEIVTTASITNLEKDVKELKTFDHSVALLSTIKSEVSNSVKEYLGISMDDALYKVLKKHDADIIKEHSVLAEIVEGL</sequence>
<accession>A0ABQ5CQ71</accession>
<name>A0ABQ5CQ71_9ASTR</name>
<feature type="compositionally biased region" description="Acidic residues" evidence="1">
    <location>
        <begin position="74"/>
        <end position="108"/>
    </location>
</feature>
<feature type="region of interest" description="Disordered" evidence="1">
    <location>
        <begin position="31"/>
        <end position="170"/>
    </location>
</feature>
<proteinExistence type="predicted"/>
<feature type="compositionally biased region" description="Basic and acidic residues" evidence="1">
    <location>
        <begin position="155"/>
        <end position="167"/>
    </location>
</feature>
<keyword evidence="3" id="KW-1185">Reference proteome</keyword>
<organism evidence="2 3">
    <name type="scientific">Tanacetum coccineum</name>
    <dbReference type="NCBI Taxonomy" id="301880"/>
    <lineage>
        <taxon>Eukaryota</taxon>
        <taxon>Viridiplantae</taxon>
        <taxon>Streptophyta</taxon>
        <taxon>Embryophyta</taxon>
        <taxon>Tracheophyta</taxon>
        <taxon>Spermatophyta</taxon>
        <taxon>Magnoliopsida</taxon>
        <taxon>eudicotyledons</taxon>
        <taxon>Gunneridae</taxon>
        <taxon>Pentapetalae</taxon>
        <taxon>asterids</taxon>
        <taxon>campanulids</taxon>
        <taxon>Asterales</taxon>
        <taxon>Asteraceae</taxon>
        <taxon>Asteroideae</taxon>
        <taxon>Anthemideae</taxon>
        <taxon>Anthemidinae</taxon>
        <taxon>Tanacetum</taxon>
    </lineage>
</organism>
<feature type="compositionally biased region" description="Polar residues" evidence="1">
    <location>
        <begin position="51"/>
        <end position="62"/>
    </location>
</feature>
<evidence type="ECO:0000313" key="3">
    <source>
        <dbReference type="Proteomes" id="UP001151760"/>
    </source>
</evidence>
<protein>
    <submittedName>
        <fullName evidence="2">Uncharacterized protein</fullName>
    </submittedName>
</protein>
<reference evidence="2" key="1">
    <citation type="journal article" date="2022" name="Int. J. Mol. Sci.">
        <title>Draft Genome of Tanacetum Coccineum: Genomic Comparison of Closely Related Tanacetum-Family Plants.</title>
        <authorList>
            <person name="Yamashiro T."/>
            <person name="Shiraishi A."/>
            <person name="Nakayama K."/>
            <person name="Satake H."/>
        </authorList>
    </citation>
    <scope>NUCLEOTIDE SEQUENCE</scope>
</reference>
<feature type="compositionally biased region" description="Basic and acidic residues" evidence="1">
    <location>
        <begin position="119"/>
        <end position="131"/>
    </location>
</feature>
<reference evidence="2" key="2">
    <citation type="submission" date="2022-01" db="EMBL/GenBank/DDBJ databases">
        <authorList>
            <person name="Yamashiro T."/>
            <person name="Shiraishi A."/>
            <person name="Satake H."/>
            <person name="Nakayama K."/>
        </authorList>
    </citation>
    <scope>NUCLEOTIDE SEQUENCE</scope>
</reference>
<evidence type="ECO:0000313" key="2">
    <source>
        <dbReference type="EMBL" id="GJT28247.1"/>
    </source>
</evidence>
<dbReference type="Proteomes" id="UP001151760">
    <property type="component" value="Unassembled WGS sequence"/>
</dbReference>